<proteinExistence type="predicted"/>
<name>A0A9I9EA76_CUCME</name>
<organism evidence="1">
    <name type="scientific">Cucumis melo</name>
    <name type="common">Muskmelon</name>
    <dbReference type="NCBI Taxonomy" id="3656"/>
    <lineage>
        <taxon>Eukaryota</taxon>
        <taxon>Viridiplantae</taxon>
        <taxon>Streptophyta</taxon>
        <taxon>Embryophyta</taxon>
        <taxon>Tracheophyta</taxon>
        <taxon>Spermatophyta</taxon>
        <taxon>Magnoliopsida</taxon>
        <taxon>eudicotyledons</taxon>
        <taxon>Gunneridae</taxon>
        <taxon>Pentapetalae</taxon>
        <taxon>rosids</taxon>
        <taxon>fabids</taxon>
        <taxon>Cucurbitales</taxon>
        <taxon>Cucurbitaceae</taxon>
        <taxon>Benincaseae</taxon>
        <taxon>Cucumis</taxon>
    </lineage>
</organism>
<dbReference type="AlphaFoldDB" id="A0A9I9EA76"/>
<dbReference type="EnsemblPlants" id="MELO3C030970.2.1">
    <property type="protein sequence ID" value="MELO3C030970.2.1"/>
    <property type="gene ID" value="MELO3C030970.2"/>
</dbReference>
<reference evidence="1" key="1">
    <citation type="submission" date="2023-03" db="UniProtKB">
        <authorList>
            <consortium name="EnsemblPlants"/>
        </authorList>
    </citation>
    <scope>IDENTIFICATION</scope>
</reference>
<protein>
    <submittedName>
        <fullName evidence="1">Uncharacterized protein</fullName>
    </submittedName>
</protein>
<evidence type="ECO:0000313" key="1">
    <source>
        <dbReference type="EnsemblPlants" id="MELO3C030970.2.1"/>
    </source>
</evidence>
<dbReference type="InterPro" id="IPR036322">
    <property type="entry name" value="WD40_repeat_dom_sf"/>
</dbReference>
<accession>A0A9I9EA76</accession>
<dbReference type="Gramene" id="MELO3C030970.2.1">
    <property type="protein sequence ID" value="MELO3C030970.2.1"/>
    <property type="gene ID" value="MELO3C030970.2"/>
</dbReference>
<dbReference type="SUPFAM" id="SSF50978">
    <property type="entry name" value="WD40 repeat-like"/>
    <property type="match status" value="1"/>
</dbReference>
<sequence>MISSFEQPRQTRILTMSHASIRLWWKKTFQGYNGPVSTLSDKLLGDGSDKVLASGGEDGPVRIWFLSTSGKRGNNLRMLVRNNEAEVYRNINIGNYWPRVMSEQRKKPIFEVLGEVECHWKGSHSTFL</sequence>
<dbReference type="InterPro" id="IPR015943">
    <property type="entry name" value="WD40/YVTN_repeat-like_dom_sf"/>
</dbReference>
<dbReference type="Gene3D" id="2.130.10.10">
    <property type="entry name" value="YVTN repeat-like/Quinoprotein amine dehydrogenase"/>
    <property type="match status" value="1"/>
</dbReference>